<dbReference type="OrthoDB" id="425619at2759"/>
<organism evidence="3 4">
    <name type="scientific">Parnassius apollo</name>
    <name type="common">Apollo butterfly</name>
    <name type="synonym">Papilio apollo</name>
    <dbReference type="NCBI Taxonomy" id="110799"/>
    <lineage>
        <taxon>Eukaryota</taxon>
        <taxon>Metazoa</taxon>
        <taxon>Ecdysozoa</taxon>
        <taxon>Arthropoda</taxon>
        <taxon>Hexapoda</taxon>
        <taxon>Insecta</taxon>
        <taxon>Pterygota</taxon>
        <taxon>Neoptera</taxon>
        <taxon>Endopterygota</taxon>
        <taxon>Lepidoptera</taxon>
        <taxon>Glossata</taxon>
        <taxon>Ditrysia</taxon>
        <taxon>Papilionoidea</taxon>
        <taxon>Papilionidae</taxon>
        <taxon>Parnassiinae</taxon>
        <taxon>Parnassini</taxon>
        <taxon>Parnassius</taxon>
        <taxon>Parnassius</taxon>
    </lineage>
</organism>
<sequence length="609" mass="68276">MSKSLLQRAYGICENKHLAAELQHVKQVLHKIKLRVPRLRHSDRVKPTAVERVPDVLPREDGWVLPPAWDTIINKIKTNPKHTTARLKDRVFDLGSDLVSEVQFDRKSESPISNSINSVSLNKGLEEYESLSIEQKQIMDNLIQQFDTINIVKVGLGRTNLIHHVIDTGDSKPIKQRYYPLSPVKQQALEKKLDRMLSLGVVSPSQSAWNSPVVMVQKPNGDLRLCLDCRKLNAVSKPDAYPLPYISSILDQLRDAKYLTSIDLSAAYWQIPYDSEQSADKTAFQFSSISFSLHGLRTGGGKAVVGRGGRRGSGRGVNRGVGRGQQRGEGRGQQRGEGRGPRTRGGRGRVHEIERSPLYVGDIITTDPDSTTVRVGSPLEKPMHQKVPRRWVPNQSAPSLAEIMEIPSRPDTPQGIDRKFGTLADPRPSAYASQVPSPAEFMEIPNTSDTPKGVSVNPSSSVSGGHKRKLVYNVDDPELADLVNYGNDPDDDEDVDEDDDVFGYMQRPQNERIYLDSKSIWIAMLRWTRLPSRHYRWNQLARRHPHPRHPHPRHQHPLLKSQGFDCVGTLRLNRQNVPSNLKALIKQPLAFGSVHGATSGDVDILVWKD</sequence>
<reference evidence="3" key="1">
    <citation type="submission" date="2021-04" db="EMBL/GenBank/DDBJ databases">
        <authorList>
            <person name="Tunstrom K."/>
        </authorList>
    </citation>
    <scope>NUCLEOTIDE SEQUENCE</scope>
</reference>
<feature type="compositionally biased region" description="Low complexity" evidence="1">
    <location>
        <begin position="453"/>
        <end position="464"/>
    </location>
</feature>
<dbReference type="PANTHER" id="PTHR24559">
    <property type="entry name" value="TRANSPOSON TY3-I GAG-POL POLYPROTEIN"/>
    <property type="match status" value="1"/>
</dbReference>
<feature type="compositionally biased region" description="Basic and acidic residues" evidence="1">
    <location>
        <begin position="326"/>
        <end position="340"/>
    </location>
</feature>
<protein>
    <submittedName>
        <fullName evidence="3">(apollo) hypothetical protein</fullName>
    </submittedName>
</protein>
<evidence type="ECO:0000313" key="4">
    <source>
        <dbReference type="Proteomes" id="UP000691718"/>
    </source>
</evidence>
<feature type="region of interest" description="Disordered" evidence="1">
    <location>
        <begin position="296"/>
        <end position="350"/>
    </location>
</feature>
<dbReference type="PANTHER" id="PTHR24559:SF444">
    <property type="entry name" value="REVERSE TRANSCRIPTASE DOMAIN-CONTAINING PROTEIN"/>
    <property type="match status" value="1"/>
</dbReference>
<gene>
    <name evidence="3" type="ORF">PAPOLLO_LOCUS4666</name>
</gene>
<evidence type="ECO:0000313" key="3">
    <source>
        <dbReference type="EMBL" id="CAG4952613.1"/>
    </source>
</evidence>
<dbReference type="Proteomes" id="UP000691718">
    <property type="component" value="Unassembled WGS sequence"/>
</dbReference>
<feature type="domain" description="Reverse transcriptase" evidence="2">
    <location>
        <begin position="216"/>
        <end position="289"/>
    </location>
</feature>
<dbReference type="Pfam" id="PF00078">
    <property type="entry name" value="RVT_1"/>
    <property type="match status" value="1"/>
</dbReference>
<feature type="region of interest" description="Disordered" evidence="1">
    <location>
        <begin position="445"/>
        <end position="466"/>
    </location>
</feature>
<keyword evidence="4" id="KW-1185">Reference proteome</keyword>
<dbReference type="EMBL" id="CAJQZP010000287">
    <property type="protein sequence ID" value="CAG4952613.1"/>
    <property type="molecule type" value="Genomic_DNA"/>
</dbReference>
<dbReference type="InterPro" id="IPR053134">
    <property type="entry name" value="RNA-dir_DNA_polymerase"/>
</dbReference>
<dbReference type="CDD" id="cd01647">
    <property type="entry name" value="RT_LTR"/>
    <property type="match status" value="1"/>
</dbReference>
<evidence type="ECO:0000256" key="1">
    <source>
        <dbReference type="SAM" id="MobiDB-lite"/>
    </source>
</evidence>
<accession>A0A8S3WBU1</accession>
<proteinExistence type="predicted"/>
<comment type="caution">
    <text evidence="3">The sequence shown here is derived from an EMBL/GenBank/DDBJ whole genome shotgun (WGS) entry which is preliminary data.</text>
</comment>
<evidence type="ECO:0000259" key="2">
    <source>
        <dbReference type="Pfam" id="PF00078"/>
    </source>
</evidence>
<feature type="compositionally biased region" description="Gly residues" evidence="1">
    <location>
        <begin position="314"/>
        <end position="325"/>
    </location>
</feature>
<dbReference type="InterPro" id="IPR000477">
    <property type="entry name" value="RT_dom"/>
</dbReference>
<name>A0A8S3WBU1_PARAO</name>
<feature type="compositionally biased region" description="Gly residues" evidence="1">
    <location>
        <begin position="297"/>
        <end position="307"/>
    </location>
</feature>
<dbReference type="AlphaFoldDB" id="A0A8S3WBU1"/>